<evidence type="ECO:0000313" key="7">
    <source>
        <dbReference type="Proteomes" id="UP001141552"/>
    </source>
</evidence>
<keyword evidence="4" id="KW-0812">Transmembrane</keyword>
<dbReference type="Proteomes" id="UP001141552">
    <property type="component" value="Unassembled WGS sequence"/>
</dbReference>
<comment type="caution">
    <text evidence="6">The sequence shown here is derived from an EMBL/GenBank/DDBJ whole genome shotgun (WGS) entry which is preliminary data.</text>
</comment>
<dbReference type="PANTHER" id="PTHR43391:SF76">
    <property type="entry name" value="11-BETA-HYDROXYSTEROID DEHYDROGENASE-LIKE 2-RELATED"/>
    <property type="match status" value="1"/>
</dbReference>
<dbReference type="GO" id="GO:0016491">
    <property type="term" value="F:oxidoreductase activity"/>
    <property type="evidence" value="ECO:0007669"/>
    <property type="project" value="UniProtKB-KW"/>
</dbReference>
<proteinExistence type="inferred from homology"/>
<feature type="non-terminal residue" evidence="6">
    <location>
        <position position="1"/>
    </location>
</feature>
<name>A0A9Q0G2F4_9ROSI</name>
<dbReference type="PANTHER" id="PTHR43391">
    <property type="entry name" value="RETINOL DEHYDROGENASE-RELATED"/>
    <property type="match status" value="1"/>
</dbReference>
<keyword evidence="4" id="KW-0735">Signal-anchor</keyword>
<gene>
    <name evidence="6" type="ORF">Tsubulata_013994</name>
</gene>
<dbReference type="OrthoDB" id="47007at2759"/>
<dbReference type="GO" id="GO:0005829">
    <property type="term" value="C:cytosol"/>
    <property type="evidence" value="ECO:0007669"/>
    <property type="project" value="TreeGrafter"/>
</dbReference>
<dbReference type="Pfam" id="PF00106">
    <property type="entry name" value="adh_short"/>
    <property type="match status" value="1"/>
</dbReference>
<dbReference type="Gene3D" id="3.40.50.720">
    <property type="entry name" value="NAD(P)-binding Rossmann-like Domain"/>
    <property type="match status" value="2"/>
</dbReference>
<evidence type="ECO:0000256" key="5">
    <source>
        <dbReference type="ARBA" id="ARBA00023002"/>
    </source>
</evidence>
<comment type="similarity">
    <text evidence="2">Belongs to the short-chain dehydrogenases/reductases (SDR) family.</text>
</comment>
<reference evidence="6" key="1">
    <citation type="submission" date="2022-02" db="EMBL/GenBank/DDBJ databases">
        <authorList>
            <person name="Henning P.M."/>
            <person name="McCubbin A.G."/>
            <person name="Shore J.S."/>
        </authorList>
    </citation>
    <scope>NUCLEOTIDE SEQUENCE</scope>
    <source>
        <strain evidence="6">F60SS</strain>
        <tissue evidence="6">Leaves</tissue>
    </source>
</reference>
<dbReference type="EMBL" id="JAKUCV010002641">
    <property type="protein sequence ID" value="KAJ4841931.1"/>
    <property type="molecule type" value="Genomic_DNA"/>
</dbReference>
<dbReference type="GO" id="GO:0016020">
    <property type="term" value="C:membrane"/>
    <property type="evidence" value="ECO:0007669"/>
    <property type="project" value="UniProtKB-SubCell"/>
</dbReference>
<accession>A0A9Q0G2F4</accession>
<reference evidence="6" key="2">
    <citation type="journal article" date="2023" name="Plants (Basel)">
        <title>Annotation of the Turnera subulata (Passifloraceae) Draft Genome Reveals the S-Locus Evolved after the Divergence of Turneroideae from Passifloroideae in a Stepwise Manner.</title>
        <authorList>
            <person name="Henning P.M."/>
            <person name="Roalson E.H."/>
            <person name="Mir W."/>
            <person name="McCubbin A.G."/>
            <person name="Shore J.S."/>
        </authorList>
    </citation>
    <scope>NUCLEOTIDE SEQUENCE</scope>
    <source>
        <strain evidence="6">F60SS</strain>
    </source>
</reference>
<dbReference type="AlphaFoldDB" id="A0A9Q0G2F4"/>
<dbReference type="PRINTS" id="PR00081">
    <property type="entry name" value="GDHRDH"/>
</dbReference>
<evidence type="ECO:0000256" key="1">
    <source>
        <dbReference type="ARBA" id="ARBA00004606"/>
    </source>
</evidence>
<evidence type="ECO:0000313" key="6">
    <source>
        <dbReference type="EMBL" id="KAJ4841931.1"/>
    </source>
</evidence>
<keyword evidence="5" id="KW-0560">Oxidoreductase</keyword>
<sequence>DTNFWGFVNCSRFAVPHLKKSRGRIIASKAALTALCEAMAVEIGPDVGITIVNPGVVTSEMTGGDFLITIICPELVEWTTHFLREDLLREVANKAWTLGSPDVIVVGADVSKSEDCERLIDETIRSRVSMASLDINFRGTVETTHHAVPHLRRSEGRIIVISSILAWYPAPNLSFYNASETALTAFFETLSVEFGSDIGVTIASPGTTDTEMTKGNTLEEADFVSPPMIPTEVCAKSIVSSACRGDRYLTIPFWTRTLYLGQLICPEFMNWYSHRKRAAKIKKIT</sequence>
<keyword evidence="3" id="KW-0521">NADP</keyword>
<keyword evidence="7" id="KW-1185">Reference proteome</keyword>
<evidence type="ECO:0000256" key="4">
    <source>
        <dbReference type="ARBA" id="ARBA00022968"/>
    </source>
</evidence>
<dbReference type="SUPFAM" id="SSF51735">
    <property type="entry name" value="NAD(P)-binding Rossmann-fold domains"/>
    <property type="match status" value="2"/>
</dbReference>
<evidence type="ECO:0000256" key="2">
    <source>
        <dbReference type="ARBA" id="ARBA00006484"/>
    </source>
</evidence>
<comment type="subcellular location">
    <subcellularLocation>
        <location evidence="1">Membrane</location>
        <topology evidence="1">Single-pass type II membrane protein</topology>
    </subcellularLocation>
</comment>
<dbReference type="CDD" id="cd05233">
    <property type="entry name" value="SDR_c"/>
    <property type="match status" value="1"/>
</dbReference>
<evidence type="ECO:0000256" key="3">
    <source>
        <dbReference type="ARBA" id="ARBA00022857"/>
    </source>
</evidence>
<dbReference type="InterPro" id="IPR036291">
    <property type="entry name" value="NAD(P)-bd_dom_sf"/>
</dbReference>
<protein>
    <submittedName>
        <fullName evidence="6">Uncharacterized protein</fullName>
    </submittedName>
</protein>
<dbReference type="InterPro" id="IPR002347">
    <property type="entry name" value="SDR_fam"/>
</dbReference>
<organism evidence="6 7">
    <name type="scientific">Turnera subulata</name>
    <dbReference type="NCBI Taxonomy" id="218843"/>
    <lineage>
        <taxon>Eukaryota</taxon>
        <taxon>Viridiplantae</taxon>
        <taxon>Streptophyta</taxon>
        <taxon>Embryophyta</taxon>
        <taxon>Tracheophyta</taxon>
        <taxon>Spermatophyta</taxon>
        <taxon>Magnoliopsida</taxon>
        <taxon>eudicotyledons</taxon>
        <taxon>Gunneridae</taxon>
        <taxon>Pentapetalae</taxon>
        <taxon>rosids</taxon>
        <taxon>fabids</taxon>
        <taxon>Malpighiales</taxon>
        <taxon>Passifloraceae</taxon>
        <taxon>Turnera</taxon>
    </lineage>
</organism>